<evidence type="ECO:0000313" key="2">
    <source>
        <dbReference type="Proteomes" id="UP000019116"/>
    </source>
</evidence>
<dbReference type="EnsemblPlants" id="TraesCS4A02G211200.3">
    <property type="protein sequence ID" value="TraesCS4A02G211200.3"/>
    <property type="gene ID" value="TraesCS4A02G211200"/>
</dbReference>
<reference evidence="1" key="1">
    <citation type="submission" date="2018-08" db="EMBL/GenBank/DDBJ databases">
        <authorList>
            <person name="Rossello M."/>
        </authorList>
    </citation>
    <scope>NUCLEOTIDE SEQUENCE [LARGE SCALE GENOMIC DNA]</scope>
    <source>
        <strain evidence="1">cv. Chinese Spring</strain>
    </source>
</reference>
<dbReference type="AlphaFoldDB" id="A0A3B6HUU2"/>
<keyword evidence="2" id="KW-1185">Reference proteome</keyword>
<sequence length="199" mass="23340">MVHKENKCWCVFRSSKFSSCATQVETTLLFYHDLESYELYDNNDSQVQQELVQKIWKVFKTILEETGKLREETKEGISIAKSIAMELLWLVHMWLSKQDKFLRRTLIAMDHKISYVAPYCVLLLTLDLLSSKRDIGIIVHLEKSVLYLRQNIGMLMIGEYPECAACYFESLGFADHQQGWRMQGRSSRNRKKIHPLDVI</sequence>
<dbReference type="STRING" id="4565.A0A3B6HUU2"/>
<accession>A0A3B6HUU2</accession>
<protein>
    <submittedName>
        <fullName evidence="1">Uncharacterized protein</fullName>
    </submittedName>
</protein>
<evidence type="ECO:0000313" key="1">
    <source>
        <dbReference type="EnsemblPlants" id="TraesCS4A02G211200.3"/>
    </source>
</evidence>
<proteinExistence type="predicted"/>
<dbReference type="OrthoDB" id="5046242at2759"/>
<dbReference type="Gramene" id="TraesCS4A02G211200.3">
    <property type="protein sequence ID" value="TraesCS4A02G211200.3"/>
    <property type="gene ID" value="TraesCS4A02G211200"/>
</dbReference>
<organism evidence="1">
    <name type="scientific">Triticum aestivum</name>
    <name type="common">Wheat</name>
    <dbReference type="NCBI Taxonomy" id="4565"/>
    <lineage>
        <taxon>Eukaryota</taxon>
        <taxon>Viridiplantae</taxon>
        <taxon>Streptophyta</taxon>
        <taxon>Embryophyta</taxon>
        <taxon>Tracheophyta</taxon>
        <taxon>Spermatophyta</taxon>
        <taxon>Magnoliopsida</taxon>
        <taxon>Liliopsida</taxon>
        <taxon>Poales</taxon>
        <taxon>Poaceae</taxon>
        <taxon>BOP clade</taxon>
        <taxon>Pooideae</taxon>
        <taxon>Triticodae</taxon>
        <taxon>Triticeae</taxon>
        <taxon>Triticinae</taxon>
        <taxon>Triticum</taxon>
    </lineage>
</organism>
<name>A0A3B6HUU2_WHEAT</name>
<reference evidence="1" key="2">
    <citation type="submission" date="2018-10" db="UniProtKB">
        <authorList>
            <consortium name="EnsemblPlants"/>
        </authorList>
    </citation>
    <scope>IDENTIFICATION</scope>
</reference>
<dbReference type="Gramene" id="TraesCS4A03G0559400.3">
    <property type="protein sequence ID" value="TraesCS4A03G0559400.3.CDS"/>
    <property type="gene ID" value="TraesCS4A03G0559400"/>
</dbReference>
<dbReference type="Proteomes" id="UP000019116">
    <property type="component" value="Chromosome 4A"/>
</dbReference>